<dbReference type="InterPro" id="IPR037175">
    <property type="entry name" value="KFase_sf"/>
</dbReference>
<evidence type="ECO:0000313" key="2">
    <source>
        <dbReference type="Proteomes" id="UP000199548"/>
    </source>
</evidence>
<dbReference type="OrthoDB" id="7067800at2"/>
<dbReference type="STRING" id="420953.SAMN05192543_11524"/>
<protein>
    <submittedName>
        <fullName evidence="1">Kynurenine formamidase</fullName>
    </submittedName>
</protein>
<dbReference type="PANTHER" id="PTHR43564:SF2">
    <property type="entry name" value="BLR6059 PROTEIN"/>
    <property type="match status" value="1"/>
</dbReference>
<dbReference type="Pfam" id="PF04199">
    <property type="entry name" value="Cyclase"/>
    <property type="match status" value="1"/>
</dbReference>
<accession>A0A1I3VX23</accession>
<evidence type="ECO:0000313" key="1">
    <source>
        <dbReference type="EMBL" id="SFJ99720.1"/>
    </source>
</evidence>
<dbReference type="Gene3D" id="3.50.30.50">
    <property type="entry name" value="Putative cyclase"/>
    <property type="match status" value="1"/>
</dbReference>
<reference evidence="1 2" key="1">
    <citation type="submission" date="2016-10" db="EMBL/GenBank/DDBJ databases">
        <authorList>
            <person name="de Groot N.N."/>
        </authorList>
    </citation>
    <scope>NUCLEOTIDE SEQUENCE [LARGE SCALE GENOMIC DNA]</scope>
    <source>
        <strain evidence="1 2">LMG 23650</strain>
    </source>
</reference>
<dbReference type="GO" id="GO:0004061">
    <property type="term" value="F:arylformamidase activity"/>
    <property type="evidence" value="ECO:0007669"/>
    <property type="project" value="InterPro"/>
</dbReference>
<dbReference type="RefSeq" id="WP_091020275.1">
    <property type="nucleotide sequence ID" value="NZ_CP041744.1"/>
</dbReference>
<proteinExistence type="predicted"/>
<name>A0A1I3VX23_9BURK</name>
<dbReference type="SUPFAM" id="SSF102198">
    <property type="entry name" value="Putative cyclase"/>
    <property type="match status" value="1"/>
</dbReference>
<dbReference type="GO" id="GO:0019441">
    <property type="term" value="P:L-tryptophan catabolic process to kynurenine"/>
    <property type="evidence" value="ECO:0007669"/>
    <property type="project" value="InterPro"/>
</dbReference>
<organism evidence="1 2">
    <name type="scientific">Paraburkholderia megapolitana</name>
    <dbReference type="NCBI Taxonomy" id="420953"/>
    <lineage>
        <taxon>Bacteria</taxon>
        <taxon>Pseudomonadati</taxon>
        <taxon>Pseudomonadota</taxon>
        <taxon>Betaproteobacteria</taxon>
        <taxon>Burkholderiales</taxon>
        <taxon>Burkholderiaceae</taxon>
        <taxon>Paraburkholderia</taxon>
    </lineage>
</organism>
<gene>
    <name evidence="1" type="ORF">SAMN05192543_11524</name>
</gene>
<sequence>MRRFVDISISLQNDVPSDPPGYEFNIDYIGHKDTVPILQRRYDGLQPSELPEGEAFALEKVTLSTHNGTHVDAPWHYASTMTDGRTSRGIDEMPLDWFFRPAVKLDFRQFDDGYIVQPDDIDRELARIGYRLQPFDIVLVNTTAGARFGMPEYAQSGCGMGRAATLHLTGQGIRVVGTDAWSWDAPFKYVAPRYARDRDASIIWEGHKAGREAEYCQIEKLYGLDQLPAHGFSVACFPVKIHGGSAGWTRAVAIFDDQNSEVAT</sequence>
<dbReference type="EMBL" id="FOQU01000015">
    <property type="protein sequence ID" value="SFJ99720.1"/>
    <property type="molecule type" value="Genomic_DNA"/>
</dbReference>
<dbReference type="InterPro" id="IPR007325">
    <property type="entry name" value="KFase/CYL"/>
</dbReference>
<dbReference type="PANTHER" id="PTHR43564">
    <property type="entry name" value="KYNURENINE FORMAMIDASE-LIKE PROTEIN"/>
    <property type="match status" value="1"/>
</dbReference>
<dbReference type="AlphaFoldDB" id="A0A1I3VX23"/>
<dbReference type="Proteomes" id="UP000199548">
    <property type="component" value="Unassembled WGS sequence"/>
</dbReference>
<keyword evidence="2" id="KW-1185">Reference proteome</keyword>